<protein>
    <submittedName>
        <fullName evidence="1">Tryptophan synthase alpha chain</fullName>
    </submittedName>
</protein>
<organism evidence="1 2">
    <name type="scientific">Striga asiatica</name>
    <name type="common">Asiatic witchweed</name>
    <name type="synonym">Buchnera asiatica</name>
    <dbReference type="NCBI Taxonomy" id="4170"/>
    <lineage>
        <taxon>Eukaryota</taxon>
        <taxon>Viridiplantae</taxon>
        <taxon>Streptophyta</taxon>
        <taxon>Embryophyta</taxon>
        <taxon>Tracheophyta</taxon>
        <taxon>Spermatophyta</taxon>
        <taxon>Magnoliopsida</taxon>
        <taxon>eudicotyledons</taxon>
        <taxon>Gunneridae</taxon>
        <taxon>Pentapetalae</taxon>
        <taxon>asterids</taxon>
        <taxon>lamiids</taxon>
        <taxon>Lamiales</taxon>
        <taxon>Orobanchaceae</taxon>
        <taxon>Buchnereae</taxon>
        <taxon>Striga</taxon>
    </lineage>
</organism>
<keyword evidence="2" id="KW-1185">Reference proteome</keyword>
<evidence type="ECO:0000313" key="2">
    <source>
        <dbReference type="Proteomes" id="UP000325081"/>
    </source>
</evidence>
<dbReference type="EMBL" id="BKCP01002224">
    <property type="protein sequence ID" value="GER27832.1"/>
    <property type="molecule type" value="Genomic_DNA"/>
</dbReference>
<gene>
    <name evidence="1" type="ORF">STAS_03572</name>
</gene>
<reference evidence="2" key="1">
    <citation type="journal article" date="2019" name="Curr. Biol.">
        <title>Genome Sequence of Striga asiatica Provides Insight into the Evolution of Plant Parasitism.</title>
        <authorList>
            <person name="Yoshida S."/>
            <person name="Kim S."/>
            <person name="Wafula E.K."/>
            <person name="Tanskanen J."/>
            <person name="Kim Y.M."/>
            <person name="Honaas L."/>
            <person name="Yang Z."/>
            <person name="Spallek T."/>
            <person name="Conn C.E."/>
            <person name="Ichihashi Y."/>
            <person name="Cheong K."/>
            <person name="Cui S."/>
            <person name="Der J.P."/>
            <person name="Gundlach H."/>
            <person name="Jiao Y."/>
            <person name="Hori C."/>
            <person name="Ishida J.K."/>
            <person name="Kasahara H."/>
            <person name="Kiba T."/>
            <person name="Kim M.S."/>
            <person name="Koo N."/>
            <person name="Laohavisit A."/>
            <person name="Lee Y.H."/>
            <person name="Lumba S."/>
            <person name="McCourt P."/>
            <person name="Mortimer J.C."/>
            <person name="Mutuku J.M."/>
            <person name="Nomura T."/>
            <person name="Sasaki-Sekimoto Y."/>
            <person name="Seto Y."/>
            <person name="Wang Y."/>
            <person name="Wakatake T."/>
            <person name="Sakakibara H."/>
            <person name="Demura T."/>
            <person name="Yamaguchi S."/>
            <person name="Yoneyama K."/>
            <person name="Manabe R.I."/>
            <person name="Nelson D.C."/>
            <person name="Schulman A.H."/>
            <person name="Timko M.P."/>
            <person name="dePamphilis C.W."/>
            <person name="Choi D."/>
            <person name="Shirasu K."/>
        </authorList>
    </citation>
    <scope>NUCLEOTIDE SEQUENCE [LARGE SCALE GENOMIC DNA]</scope>
    <source>
        <strain evidence="2">cv. UVA1</strain>
    </source>
</reference>
<proteinExistence type="predicted"/>
<sequence>MSWWQFFDGGEDCGSFLGSSAFASSSPSSSRVETGSGRRLMLYLASSLWGYCRFCGKVKTMGGRGLTREVVFNSRLPVDSGLGCSSGELAVTDVEWSHPLCGCYDGVVFGRWFLGGRGAWGYSRMRLLAEVGASCSLFSCLLVTVVLGPQKLIGVNGRTFGSGPSVWAELAIGGVSRSVYFWDGGLEPLRFSALESVGWQGSWVLVQLAGS</sequence>
<dbReference type="AlphaFoldDB" id="A0A5A7P4Z7"/>
<dbReference type="Proteomes" id="UP000325081">
    <property type="component" value="Unassembled WGS sequence"/>
</dbReference>
<accession>A0A5A7P4Z7</accession>
<comment type="caution">
    <text evidence="1">The sequence shown here is derived from an EMBL/GenBank/DDBJ whole genome shotgun (WGS) entry which is preliminary data.</text>
</comment>
<evidence type="ECO:0000313" key="1">
    <source>
        <dbReference type="EMBL" id="GER27832.1"/>
    </source>
</evidence>
<name>A0A5A7P4Z7_STRAF</name>